<dbReference type="AlphaFoldDB" id="A0A2H3B3L2"/>
<keyword evidence="2" id="KW-1185">Reference proteome</keyword>
<proteinExistence type="predicted"/>
<dbReference type="EMBL" id="KZ293445">
    <property type="protein sequence ID" value="PBK65455.1"/>
    <property type="molecule type" value="Genomic_DNA"/>
</dbReference>
<protein>
    <recommendedName>
        <fullName evidence="3">BED-type domain-containing protein</fullName>
    </recommendedName>
</protein>
<dbReference type="Proteomes" id="UP000218334">
    <property type="component" value="Unassembled WGS sequence"/>
</dbReference>
<evidence type="ECO:0000313" key="1">
    <source>
        <dbReference type="EMBL" id="PBK65455.1"/>
    </source>
</evidence>
<gene>
    <name evidence="1" type="ORF">ARMSODRAFT_989723</name>
</gene>
<accession>A0A2H3B3L2</accession>
<reference evidence="2" key="1">
    <citation type="journal article" date="2017" name="Nat. Ecol. Evol.">
        <title>Genome expansion and lineage-specific genetic innovations in the forest pathogenic fungi Armillaria.</title>
        <authorList>
            <person name="Sipos G."/>
            <person name="Prasanna A.N."/>
            <person name="Walter M.C."/>
            <person name="O'Connor E."/>
            <person name="Balint B."/>
            <person name="Krizsan K."/>
            <person name="Kiss B."/>
            <person name="Hess J."/>
            <person name="Varga T."/>
            <person name="Slot J."/>
            <person name="Riley R."/>
            <person name="Boka B."/>
            <person name="Rigling D."/>
            <person name="Barry K."/>
            <person name="Lee J."/>
            <person name="Mihaltcheva S."/>
            <person name="LaButti K."/>
            <person name="Lipzen A."/>
            <person name="Waldron R."/>
            <person name="Moloney N.M."/>
            <person name="Sperisen C."/>
            <person name="Kredics L."/>
            <person name="Vagvoelgyi C."/>
            <person name="Patrignani A."/>
            <person name="Fitzpatrick D."/>
            <person name="Nagy I."/>
            <person name="Doyle S."/>
            <person name="Anderson J.B."/>
            <person name="Grigoriev I.V."/>
            <person name="Gueldener U."/>
            <person name="Muensterkoetter M."/>
            <person name="Nagy L.G."/>
        </authorList>
    </citation>
    <scope>NUCLEOTIDE SEQUENCE [LARGE SCALE GENOMIC DNA]</scope>
    <source>
        <strain evidence="2">28-4</strain>
    </source>
</reference>
<evidence type="ECO:0000313" key="2">
    <source>
        <dbReference type="Proteomes" id="UP000218334"/>
    </source>
</evidence>
<evidence type="ECO:0008006" key="3">
    <source>
        <dbReference type="Google" id="ProtNLM"/>
    </source>
</evidence>
<sequence>MTKKWSASAYAFFQPIPAIEYRCGRKCHVFACAVKGCKHVIARYLDTTDRESTGNMRKHVRSCWGPDILDIADQVENLEGARKVVKAHQNNGTITTMFEHLKGKGAVTYLHRAHTKTETCYYLPHPTTISRDVKTIFAKTWQRIAKLLQEYDGDLSFATDAWTLPNHQAFVAFTVHFIHNGQPVRMLLDFVEVSKVFHTYL</sequence>
<name>A0A2H3B3L2_9AGAR</name>
<organism evidence="1 2">
    <name type="scientific">Armillaria solidipes</name>
    <dbReference type="NCBI Taxonomy" id="1076256"/>
    <lineage>
        <taxon>Eukaryota</taxon>
        <taxon>Fungi</taxon>
        <taxon>Dikarya</taxon>
        <taxon>Basidiomycota</taxon>
        <taxon>Agaricomycotina</taxon>
        <taxon>Agaricomycetes</taxon>
        <taxon>Agaricomycetidae</taxon>
        <taxon>Agaricales</taxon>
        <taxon>Marasmiineae</taxon>
        <taxon>Physalacriaceae</taxon>
        <taxon>Armillaria</taxon>
    </lineage>
</organism>